<accession>A0A448S1T9</accession>
<dbReference type="EMBL" id="LR134493">
    <property type="protein sequence ID" value="VEI61554.1"/>
    <property type="molecule type" value="Genomic_DNA"/>
</dbReference>
<gene>
    <name evidence="1" type="ORF">NCTC10036_00539</name>
</gene>
<organism evidence="1 2">
    <name type="scientific">Serratia rubidaea</name>
    <name type="common">Serratia marinorubra</name>
    <dbReference type="NCBI Taxonomy" id="61652"/>
    <lineage>
        <taxon>Bacteria</taxon>
        <taxon>Pseudomonadati</taxon>
        <taxon>Pseudomonadota</taxon>
        <taxon>Gammaproteobacteria</taxon>
        <taxon>Enterobacterales</taxon>
        <taxon>Yersiniaceae</taxon>
        <taxon>Serratia</taxon>
    </lineage>
</organism>
<dbReference type="AlphaFoldDB" id="A0A448S1T9"/>
<protein>
    <submittedName>
        <fullName evidence="1">Uncharacterized protein</fullName>
    </submittedName>
</protein>
<name>A0A448S1T9_SERRU</name>
<evidence type="ECO:0000313" key="2">
    <source>
        <dbReference type="Proteomes" id="UP000281904"/>
    </source>
</evidence>
<evidence type="ECO:0000313" key="1">
    <source>
        <dbReference type="EMBL" id="VEI61554.1"/>
    </source>
</evidence>
<sequence>MFYYLRIAYAKSMDMMATLIFAFSEISAIWNPIFTTNTVSGTLHCNV</sequence>
<dbReference type="Proteomes" id="UP000281904">
    <property type="component" value="Chromosome"/>
</dbReference>
<reference evidence="1 2" key="1">
    <citation type="submission" date="2018-12" db="EMBL/GenBank/DDBJ databases">
        <authorList>
            <consortium name="Pathogen Informatics"/>
        </authorList>
    </citation>
    <scope>NUCLEOTIDE SEQUENCE [LARGE SCALE GENOMIC DNA]</scope>
    <source>
        <strain evidence="1 2">NCTC10036</strain>
    </source>
</reference>
<proteinExistence type="predicted"/>